<gene>
    <name evidence="2" type="ORF">OBRU01_17604</name>
</gene>
<dbReference type="PANTHER" id="PTHR10947">
    <property type="entry name" value="PHENYLALANYL-TRNA SYNTHETASE BETA CHAIN AND LEUCINE-RICH REPEAT-CONTAINING PROTEIN 47"/>
    <property type="match status" value="1"/>
</dbReference>
<name>A0A0L7KZX3_OPEBR</name>
<accession>A0A0L7KZX3</accession>
<dbReference type="SUPFAM" id="SSF55681">
    <property type="entry name" value="Class II aaRS and biotin synthetases"/>
    <property type="match status" value="1"/>
</dbReference>
<keyword evidence="3" id="KW-1185">Reference proteome</keyword>
<dbReference type="Pfam" id="PF17759">
    <property type="entry name" value="tRNA_synthFbeta"/>
    <property type="match status" value="2"/>
</dbReference>
<feature type="domain" description="Phenylalanyl tRNA synthetase beta chain core" evidence="1">
    <location>
        <begin position="51"/>
        <end position="105"/>
    </location>
</feature>
<dbReference type="PANTHER" id="PTHR10947:SF0">
    <property type="entry name" value="PHENYLALANINE--TRNA LIGASE BETA SUBUNIT"/>
    <property type="match status" value="1"/>
</dbReference>
<organism evidence="2 3">
    <name type="scientific">Operophtera brumata</name>
    <name type="common">Winter moth</name>
    <name type="synonym">Phalaena brumata</name>
    <dbReference type="NCBI Taxonomy" id="104452"/>
    <lineage>
        <taxon>Eukaryota</taxon>
        <taxon>Metazoa</taxon>
        <taxon>Ecdysozoa</taxon>
        <taxon>Arthropoda</taxon>
        <taxon>Hexapoda</taxon>
        <taxon>Insecta</taxon>
        <taxon>Pterygota</taxon>
        <taxon>Neoptera</taxon>
        <taxon>Endopterygota</taxon>
        <taxon>Lepidoptera</taxon>
        <taxon>Glossata</taxon>
        <taxon>Ditrysia</taxon>
        <taxon>Geometroidea</taxon>
        <taxon>Geometridae</taxon>
        <taxon>Larentiinae</taxon>
        <taxon>Operophtera</taxon>
    </lineage>
</organism>
<evidence type="ECO:0000259" key="1">
    <source>
        <dbReference type="Pfam" id="PF17759"/>
    </source>
</evidence>
<keyword evidence="2" id="KW-0436">Ligase</keyword>
<evidence type="ECO:0000313" key="2">
    <source>
        <dbReference type="EMBL" id="KOB68818.1"/>
    </source>
</evidence>
<feature type="domain" description="Phenylalanyl tRNA synthetase beta chain core" evidence="1">
    <location>
        <begin position="149"/>
        <end position="186"/>
    </location>
</feature>
<comment type="caution">
    <text evidence="2">The sequence shown here is derived from an EMBL/GenBank/DDBJ whole genome shotgun (WGS) entry which is preliminary data.</text>
</comment>
<dbReference type="GO" id="GO:0004826">
    <property type="term" value="F:phenylalanine-tRNA ligase activity"/>
    <property type="evidence" value="ECO:0007669"/>
    <property type="project" value="InterPro"/>
</dbReference>
<dbReference type="Proteomes" id="UP000037510">
    <property type="component" value="Unassembled WGS sequence"/>
</dbReference>
<keyword evidence="2" id="KW-0030">Aminoacyl-tRNA synthetase</keyword>
<dbReference type="AlphaFoldDB" id="A0A0L7KZX3"/>
<protein>
    <submittedName>
        <fullName evidence="2">Phenylalanyl-tRNA synthetase beta subunit</fullName>
    </submittedName>
</protein>
<dbReference type="GO" id="GO:0009328">
    <property type="term" value="C:phenylalanine-tRNA ligase complex"/>
    <property type="evidence" value="ECO:0007669"/>
    <property type="project" value="TreeGrafter"/>
</dbReference>
<proteinExistence type="predicted"/>
<sequence>MVTMFSKYCSEPYTVEQCKVYAPDGSYELYPKLTCREELCSREDIATKLGLNIEDVPAVHISNPKTLEFQVVRTLLLPGLLKTLAANKKMPLPLKLFEISDRAVRGTSGAYARCTAAAPRASSGCTGCWTACWRCWASAGASTQATHCASVKVLLRGASIGKIGVIHPRVLAAFELTNPCSAVEITIEPFV</sequence>
<dbReference type="Gene3D" id="3.30.930.10">
    <property type="entry name" value="Bira Bifunctional Protein, Domain 2"/>
    <property type="match status" value="2"/>
</dbReference>
<dbReference type="InterPro" id="IPR045060">
    <property type="entry name" value="Phe-tRNA-ligase_IIc_bsu"/>
</dbReference>
<dbReference type="InterPro" id="IPR041616">
    <property type="entry name" value="PheRS_beta_core"/>
</dbReference>
<reference evidence="2 3" key="1">
    <citation type="journal article" date="2015" name="Genome Biol. Evol.">
        <title>The genome of winter moth (Operophtera brumata) provides a genomic perspective on sexual dimorphism and phenology.</title>
        <authorList>
            <person name="Derks M.F."/>
            <person name="Smit S."/>
            <person name="Salis L."/>
            <person name="Schijlen E."/>
            <person name="Bossers A."/>
            <person name="Mateman C."/>
            <person name="Pijl A.S."/>
            <person name="de Ridder D."/>
            <person name="Groenen M.A."/>
            <person name="Visser M.E."/>
            <person name="Megens H.J."/>
        </authorList>
    </citation>
    <scope>NUCLEOTIDE SEQUENCE [LARGE SCALE GENOMIC DNA]</scope>
    <source>
        <strain evidence="2">WM2013NL</strain>
        <tissue evidence="2">Head and thorax</tissue>
    </source>
</reference>
<dbReference type="GO" id="GO:0006432">
    <property type="term" value="P:phenylalanyl-tRNA aminoacylation"/>
    <property type="evidence" value="ECO:0007669"/>
    <property type="project" value="InterPro"/>
</dbReference>
<dbReference type="EMBL" id="JTDY01003929">
    <property type="protein sequence ID" value="KOB68818.1"/>
    <property type="molecule type" value="Genomic_DNA"/>
</dbReference>
<dbReference type="STRING" id="104452.A0A0L7KZX3"/>
<dbReference type="InterPro" id="IPR045864">
    <property type="entry name" value="aa-tRNA-synth_II/BPL/LPL"/>
</dbReference>
<evidence type="ECO:0000313" key="3">
    <source>
        <dbReference type="Proteomes" id="UP000037510"/>
    </source>
</evidence>